<dbReference type="PROSITE" id="PS51194">
    <property type="entry name" value="HELICASE_CTER"/>
    <property type="match status" value="1"/>
</dbReference>
<dbReference type="Pfam" id="PF07517">
    <property type="entry name" value="SecA_DEAD"/>
    <property type="match status" value="1"/>
</dbReference>
<dbReference type="InterPro" id="IPR004027">
    <property type="entry name" value="SEC_C_motif"/>
</dbReference>
<keyword evidence="12 16" id="KW-0653">Protein transport</keyword>
<dbReference type="Gene3D" id="1.10.3060.10">
    <property type="entry name" value="Helical scaffold and wing domains of SecA"/>
    <property type="match status" value="1"/>
</dbReference>
<dbReference type="InterPro" id="IPR001650">
    <property type="entry name" value="Helicase_C-like"/>
</dbReference>
<dbReference type="CDD" id="cd17928">
    <property type="entry name" value="DEXDc_SecA"/>
    <property type="match status" value="1"/>
</dbReference>
<dbReference type="PRINTS" id="PR00906">
    <property type="entry name" value="SECA"/>
</dbReference>
<dbReference type="Gene3D" id="3.90.1440.10">
    <property type="entry name" value="SecA, preprotein cross-linking domain"/>
    <property type="match status" value="1"/>
</dbReference>
<evidence type="ECO:0000256" key="4">
    <source>
        <dbReference type="ARBA" id="ARBA00022448"/>
    </source>
</evidence>
<keyword evidence="11 16" id="KW-0067">ATP-binding</keyword>
<evidence type="ECO:0000259" key="20">
    <source>
        <dbReference type="PROSITE" id="PS51196"/>
    </source>
</evidence>
<keyword evidence="14 16" id="KW-0811">Translocation</keyword>
<evidence type="ECO:0000256" key="14">
    <source>
        <dbReference type="ARBA" id="ARBA00023010"/>
    </source>
</evidence>
<dbReference type="PROSITE" id="PS01312">
    <property type="entry name" value="SECA"/>
    <property type="match status" value="1"/>
</dbReference>
<evidence type="ECO:0000256" key="5">
    <source>
        <dbReference type="ARBA" id="ARBA00022475"/>
    </source>
</evidence>
<evidence type="ECO:0000256" key="13">
    <source>
        <dbReference type="ARBA" id="ARBA00022967"/>
    </source>
</evidence>
<dbReference type="Pfam" id="PF21090">
    <property type="entry name" value="P-loop_SecA"/>
    <property type="match status" value="1"/>
</dbReference>
<evidence type="ECO:0000256" key="2">
    <source>
        <dbReference type="ARBA" id="ARBA00004170"/>
    </source>
</evidence>
<dbReference type="Pfam" id="PF07516">
    <property type="entry name" value="SecA_SW"/>
    <property type="match status" value="1"/>
</dbReference>
<keyword evidence="6 16" id="KW-0963">Cytoplasm</keyword>
<evidence type="ECO:0000256" key="15">
    <source>
        <dbReference type="ARBA" id="ARBA00023136"/>
    </source>
</evidence>
<dbReference type="InterPro" id="IPR011116">
    <property type="entry name" value="SecA_Wing/Scaffold"/>
</dbReference>
<feature type="domain" description="Helicase ATP-binding" evidence="18">
    <location>
        <begin position="91"/>
        <end position="249"/>
    </location>
</feature>
<dbReference type="HAMAP" id="MF_01382">
    <property type="entry name" value="SecA"/>
    <property type="match status" value="1"/>
</dbReference>
<dbReference type="Pfam" id="PF02810">
    <property type="entry name" value="SEC-C"/>
    <property type="match status" value="1"/>
</dbReference>
<dbReference type="PANTHER" id="PTHR30612">
    <property type="entry name" value="SECA INNER MEMBRANE COMPONENT OF SEC PROTEIN SECRETION SYSTEM"/>
    <property type="match status" value="1"/>
</dbReference>
<dbReference type="InterPro" id="IPR020937">
    <property type="entry name" value="SecA_CS"/>
</dbReference>
<dbReference type="CDD" id="cd18803">
    <property type="entry name" value="SF2_C_secA"/>
    <property type="match status" value="1"/>
</dbReference>
<keyword evidence="15 16" id="KW-0472">Membrane</keyword>
<dbReference type="InterPro" id="IPR027417">
    <property type="entry name" value="P-loop_NTPase"/>
</dbReference>
<dbReference type="NCBIfam" id="NF009538">
    <property type="entry name" value="PRK12904.1"/>
    <property type="match status" value="1"/>
</dbReference>
<dbReference type="InterPro" id="IPR011115">
    <property type="entry name" value="SecA_DEAD"/>
</dbReference>
<dbReference type="InterPro" id="IPR014001">
    <property type="entry name" value="Helicase_ATP-bd"/>
</dbReference>
<comment type="similarity">
    <text evidence="3 16 17">Belongs to the SecA family.</text>
</comment>
<comment type="cofactor">
    <cofactor evidence="1">
        <name>Zn(2+)</name>
        <dbReference type="ChEBI" id="CHEBI:29105"/>
    </cofactor>
</comment>
<gene>
    <name evidence="16 21" type="primary">secA</name>
    <name evidence="21" type="ORF">R2G56_18985</name>
</gene>
<dbReference type="SMART" id="SM00957">
    <property type="entry name" value="SecA_DEAD"/>
    <property type="match status" value="1"/>
</dbReference>
<sequence>MVSLGGLARKVFGSSNDRRVKGFRPRVAAINALEDEMKALSDEALRGKTEEFRKELANGKSLDDILVPAFAVAREASRRALGMRPFDVQLIGGMVLHEGSIAEMKTGEGKTLVATLPVYLNALSGKGVHVVTVNDYLAKRDSEWMARLYGFLGLSTGVIVHGMSDDERRAAYACDVTYATNNELGFDYLRDNMKYERDQMVQRGHFYAIVDEVDSILIDEARTPLIISGPLDDRSELYNKIDTFIPHLVEDDYEIDEKQRTATFTEEGTEKMENMLREADLFKGDSLYDIENVAIVHHLNNALKAHKLFQRDKDYIVRNGEIVIIDEFTGRMMPGRRFSEGLHQSLEAKEHVAIQPENQTLASITFQNYFRMYDKLGGMTGTASTEAEEFGNIYGLEVIEIPTNLPIQRLDEDDEVYRTVEEKFKAIVREIKEAAAKGQPILVGTTSIEKSEFLAERLRQEGLQGFEVLNARHHEREAFIVAQAGKPGAVTIATNMAGRGTDIQLGGNPEMRIAEELGDMEAGPERDAKEQAIREDVKRLKEQALAAGGLFVLATERHESRRIDNQLRGRSGRQGDPGRSKFYLSLQDDLMRIFGSDRMDSMLQKLGLKEDEAIVHPWINKALEKAQKKVEARNFDIRKNLLKFDDVMNDQRKVVFEQRIELMDGENLSETVAEMRQDTVDDLVARHIPEKAYAEQWQTRELREAVQNSLNLDLPIEEWAQEEGIAEDDIRERISEAAEAAAKDRAERFGPDIMNYVEKSILLQTLDHLWREHLVNLDHLRSVVGFRGYAQRDPLNEYKTEAFELFQSMLSNLRQVVTSQLMRVELVREAADAPPPEAPEMQAHHIDGSTGEDEFTDGETMTLARAEGGVVAAEDRDPNDPATWGKVGRNEACPCGSGKKYKHCHGAFA</sequence>
<dbReference type="SMART" id="SM00958">
    <property type="entry name" value="SecA_PP_bind"/>
    <property type="match status" value="1"/>
</dbReference>
<feature type="binding site" evidence="16">
    <location>
        <position position="502"/>
    </location>
    <ligand>
        <name>ATP</name>
        <dbReference type="ChEBI" id="CHEBI:30616"/>
    </ligand>
</feature>
<dbReference type="Proteomes" id="UP001185659">
    <property type="component" value="Unassembled WGS sequence"/>
</dbReference>
<name>A0ABU4AQ59_9HYPH</name>
<keyword evidence="8" id="KW-0479">Metal-binding</keyword>
<evidence type="ECO:0000256" key="7">
    <source>
        <dbReference type="ARBA" id="ARBA00022519"/>
    </source>
</evidence>
<protein>
    <recommendedName>
        <fullName evidence="16 17">Protein translocase subunit SecA</fullName>
        <ecNumber evidence="16">7.4.2.8</ecNumber>
    </recommendedName>
</protein>
<comment type="catalytic activity">
    <reaction evidence="16">
        <text>ATP + H2O + cellular proteinSide 1 = ADP + phosphate + cellular proteinSide 2.</text>
        <dbReference type="EC" id="7.4.2.8"/>
    </reaction>
</comment>
<feature type="domain" description="Helicase C-terminal" evidence="19">
    <location>
        <begin position="419"/>
        <end position="631"/>
    </location>
</feature>
<evidence type="ECO:0000313" key="22">
    <source>
        <dbReference type="Proteomes" id="UP001185659"/>
    </source>
</evidence>
<comment type="function">
    <text evidence="16">Part of the Sec protein translocase complex. Interacts with the SecYEG preprotein conducting channel. Has a central role in coupling the hydrolysis of ATP to the transfer of proteins into and across the cell membrane, serving both as a receptor for the preprotein-SecB complex and as an ATP-driven molecular motor driving the stepwise translocation of polypeptide chains across the membrane.</text>
</comment>
<dbReference type="NCBIfam" id="TIGR00963">
    <property type="entry name" value="secA"/>
    <property type="match status" value="1"/>
</dbReference>
<dbReference type="EC" id="7.4.2.8" evidence="16"/>
<evidence type="ECO:0000256" key="3">
    <source>
        <dbReference type="ARBA" id="ARBA00007650"/>
    </source>
</evidence>
<dbReference type="SUPFAM" id="SSF81886">
    <property type="entry name" value="Helical scaffold and wing domains of SecA"/>
    <property type="match status" value="1"/>
</dbReference>
<dbReference type="InterPro" id="IPR044722">
    <property type="entry name" value="SecA_SF2_C"/>
</dbReference>
<evidence type="ECO:0000256" key="11">
    <source>
        <dbReference type="ARBA" id="ARBA00022840"/>
    </source>
</evidence>
<evidence type="ECO:0000256" key="12">
    <source>
        <dbReference type="ARBA" id="ARBA00022927"/>
    </source>
</evidence>
<dbReference type="PROSITE" id="PS51192">
    <property type="entry name" value="HELICASE_ATP_BIND_1"/>
    <property type="match status" value="1"/>
</dbReference>
<evidence type="ECO:0000313" key="21">
    <source>
        <dbReference type="EMBL" id="MDV6228380.1"/>
    </source>
</evidence>
<evidence type="ECO:0000256" key="9">
    <source>
        <dbReference type="ARBA" id="ARBA00022741"/>
    </source>
</evidence>
<keyword evidence="4 16" id="KW-0813">Transport</keyword>
<evidence type="ECO:0000256" key="6">
    <source>
        <dbReference type="ARBA" id="ARBA00022490"/>
    </source>
</evidence>
<dbReference type="SUPFAM" id="SSF81767">
    <property type="entry name" value="Pre-protein crosslinking domain of SecA"/>
    <property type="match status" value="1"/>
</dbReference>
<feature type="domain" description="SecA family profile" evidence="20">
    <location>
        <begin position="5"/>
        <end position="615"/>
    </location>
</feature>
<comment type="subcellular location">
    <subcellularLocation>
        <location evidence="16">Cell membrane</location>
        <topology evidence="16">Peripheral membrane protein</topology>
        <orientation evidence="16">Cytoplasmic side</orientation>
    </subcellularLocation>
    <subcellularLocation>
        <location evidence="16">Cytoplasm</location>
    </subcellularLocation>
    <subcellularLocation>
        <location evidence="2">Membrane</location>
        <topology evidence="2">Peripheral membrane protein</topology>
    </subcellularLocation>
    <text evidence="16">Distribution is 50-50.</text>
</comment>
<dbReference type="InterPro" id="IPR000185">
    <property type="entry name" value="SecA"/>
</dbReference>
<dbReference type="RefSeq" id="WP_317562278.1">
    <property type="nucleotide sequence ID" value="NZ_JAWLIP010000010.1"/>
</dbReference>
<dbReference type="PROSITE" id="PS51196">
    <property type="entry name" value="SECA_MOTOR_DEAD"/>
    <property type="match status" value="1"/>
</dbReference>
<keyword evidence="9 16" id="KW-0547">Nucleotide-binding</keyword>
<proteinExistence type="inferred from homology"/>
<accession>A0ABU4AQ59</accession>
<dbReference type="SUPFAM" id="SSF52540">
    <property type="entry name" value="P-loop containing nucleoside triphosphate hydrolases"/>
    <property type="match status" value="2"/>
</dbReference>
<evidence type="ECO:0000259" key="18">
    <source>
        <dbReference type="PROSITE" id="PS51192"/>
    </source>
</evidence>
<keyword evidence="13 16" id="KW-1278">Translocase</keyword>
<evidence type="ECO:0000256" key="16">
    <source>
        <dbReference type="HAMAP-Rule" id="MF_01382"/>
    </source>
</evidence>
<evidence type="ECO:0000256" key="8">
    <source>
        <dbReference type="ARBA" id="ARBA00022723"/>
    </source>
</evidence>
<dbReference type="InterPro" id="IPR036266">
    <property type="entry name" value="SecA_Wing/Scaffold_sf"/>
</dbReference>
<evidence type="ECO:0000256" key="1">
    <source>
        <dbReference type="ARBA" id="ARBA00001947"/>
    </source>
</evidence>
<evidence type="ECO:0000256" key="10">
    <source>
        <dbReference type="ARBA" id="ARBA00022833"/>
    </source>
</evidence>
<dbReference type="InterPro" id="IPR014018">
    <property type="entry name" value="SecA_motor_DEAD"/>
</dbReference>
<dbReference type="Gene3D" id="3.40.50.300">
    <property type="entry name" value="P-loop containing nucleotide triphosphate hydrolases"/>
    <property type="match status" value="2"/>
</dbReference>
<comment type="caution">
    <text evidence="21">The sequence shown here is derived from an EMBL/GenBank/DDBJ whole genome shotgun (WGS) entry which is preliminary data.</text>
</comment>
<keyword evidence="5 16" id="KW-1003">Cell membrane</keyword>
<dbReference type="Pfam" id="PF01043">
    <property type="entry name" value="SecA_PP_bind"/>
    <property type="match status" value="1"/>
</dbReference>
<feature type="binding site" evidence="16">
    <location>
        <position position="89"/>
    </location>
    <ligand>
        <name>ATP</name>
        <dbReference type="ChEBI" id="CHEBI:30616"/>
    </ligand>
</feature>
<evidence type="ECO:0000259" key="19">
    <source>
        <dbReference type="PROSITE" id="PS51194"/>
    </source>
</evidence>
<organism evidence="21 22">
    <name type="scientific">Nitratireductor aquimarinus</name>
    <dbReference type="NCBI Taxonomy" id="889300"/>
    <lineage>
        <taxon>Bacteria</taxon>
        <taxon>Pseudomonadati</taxon>
        <taxon>Pseudomonadota</taxon>
        <taxon>Alphaproteobacteria</taxon>
        <taxon>Hyphomicrobiales</taxon>
        <taxon>Phyllobacteriaceae</taxon>
        <taxon>Nitratireductor</taxon>
    </lineage>
</organism>
<dbReference type="InterPro" id="IPR011130">
    <property type="entry name" value="SecA_preprotein_X-link_dom"/>
</dbReference>
<reference evidence="21 22" key="1">
    <citation type="submission" date="2023-10" db="EMBL/GenBank/DDBJ databases">
        <authorList>
            <person name="Venkata Ramana C."/>
            <person name="Sasikala C."/>
            <person name="Dhurka M."/>
        </authorList>
    </citation>
    <scope>NUCLEOTIDE SEQUENCE [LARGE SCALE GENOMIC DNA]</scope>
    <source>
        <strain evidence="21 22">KCTC 32151</strain>
    </source>
</reference>
<evidence type="ECO:0000256" key="17">
    <source>
        <dbReference type="RuleBase" id="RU003874"/>
    </source>
</evidence>
<dbReference type="EMBL" id="JAWLIP010000010">
    <property type="protein sequence ID" value="MDV6228380.1"/>
    <property type="molecule type" value="Genomic_DNA"/>
</dbReference>
<keyword evidence="7" id="KW-0997">Cell inner membrane</keyword>
<feature type="binding site" evidence="16">
    <location>
        <begin position="107"/>
        <end position="111"/>
    </location>
    <ligand>
        <name>ATP</name>
        <dbReference type="ChEBI" id="CHEBI:30616"/>
    </ligand>
</feature>
<comment type="subunit">
    <text evidence="16">Monomer and homodimer. Part of the essential Sec protein translocation apparatus which comprises SecA, SecYEG and auxiliary proteins SecDF-YajC and YidC.</text>
</comment>
<keyword evidence="10" id="KW-0862">Zinc</keyword>
<dbReference type="PANTHER" id="PTHR30612:SF0">
    <property type="entry name" value="CHLOROPLAST PROTEIN-TRANSPORTING ATPASE"/>
    <property type="match status" value="1"/>
</dbReference>
<keyword evidence="22" id="KW-1185">Reference proteome</keyword>
<dbReference type="InterPro" id="IPR036670">
    <property type="entry name" value="SecA_X-link_sf"/>
</dbReference>